<name>A0AAV8FX63_9POAL</name>
<evidence type="ECO:0000313" key="4">
    <source>
        <dbReference type="Proteomes" id="UP001140206"/>
    </source>
</evidence>
<dbReference type="Pfam" id="PF23733">
    <property type="entry name" value="GRXCR1-2_C"/>
    <property type="match status" value="1"/>
</dbReference>
<accession>A0AAV8FX63</accession>
<dbReference type="InterPro" id="IPR036249">
    <property type="entry name" value="Thioredoxin-like_sf"/>
</dbReference>
<dbReference type="InterPro" id="IPR002109">
    <property type="entry name" value="Glutaredoxin"/>
</dbReference>
<evidence type="ECO:0000256" key="1">
    <source>
        <dbReference type="SAM" id="MobiDB-lite"/>
    </source>
</evidence>
<dbReference type="EMBL" id="JAMFTS010000002">
    <property type="protein sequence ID" value="KAJ4796041.1"/>
    <property type="molecule type" value="Genomic_DNA"/>
</dbReference>
<proteinExistence type="predicted"/>
<reference evidence="3" key="1">
    <citation type="submission" date="2022-08" db="EMBL/GenBank/DDBJ databases">
        <authorList>
            <person name="Marques A."/>
        </authorList>
    </citation>
    <scope>NUCLEOTIDE SEQUENCE</scope>
    <source>
        <strain evidence="3">RhyPub2mFocal</strain>
        <tissue evidence="3">Leaves</tissue>
    </source>
</reference>
<feature type="compositionally biased region" description="Low complexity" evidence="1">
    <location>
        <begin position="107"/>
        <end position="116"/>
    </location>
</feature>
<dbReference type="CDD" id="cd03031">
    <property type="entry name" value="GRX_GRX_like"/>
    <property type="match status" value="1"/>
</dbReference>
<evidence type="ECO:0000313" key="3">
    <source>
        <dbReference type="EMBL" id="KAJ4796041.1"/>
    </source>
</evidence>
<dbReference type="Pfam" id="PF00462">
    <property type="entry name" value="Glutaredoxin"/>
    <property type="match status" value="1"/>
</dbReference>
<dbReference type="AlphaFoldDB" id="A0AAV8FX63"/>
<feature type="compositionally biased region" description="Pro residues" evidence="1">
    <location>
        <begin position="117"/>
        <end position="126"/>
    </location>
</feature>
<sequence length="311" mass="34519">MRLISGNHSSKSKFGSKFTRTKHHTHTAFSFFPRKRKPPNSPSSTLPLPTQHTIRQSPSLALSLMWPKWVKTRSDSTTISTAPSSPSLHLTPHSPSLSFPTLKDLQSLLDNNNSPSTPSPSPPPLSSPSLRVFHRVRLAASALRAFQRSLPPPSHSPDHRRVVFYFTSLRIVRSTFIDCRSARSILRSLRIAFDERDVSLDHQFLDELNSLLRHRCGKISLPQLFVGGRHIGGAEEIRRLHETGELKRLVDGAPIGPPAVCQSCGGERFVLCGRCNGSRKQYSEKGGGFRACNDCNENGLRRCPDCCSVSP</sequence>
<gene>
    <name evidence="3" type="ORF">LUZ62_047287</name>
</gene>
<feature type="region of interest" description="Disordered" evidence="1">
    <location>
        <begin position="25"/>
        <end position="54"/>
    </location>
</feature>
<dbReference type="SUPFAM" id="SSF52833">
    <property type="entry name" value="Thioredoxin-like"/>
    <property type="match status" value="1"/>
</dbReference>
<dbReference type="PANTHER" id="PTHR45669:SF8">
    <property type="entry name" value="OS01G0829400 PROTEIN"/>
    <property type="match status" value="1"/>
</dbReference>
<dbReference type="PANTHER" id="PTHR45669">
    <property type="entry name" value="GLUTAREDOXIN DOMAIN-CONTAINING CYSTEINE-RICH PROTEIN CG12206-RELATED"/>
    <property type="match status" value="1"/>
</dbReference>
<dbReference type="Proteomes" id="UP001140206">
    <property type="component" value="Chromosome 2"/>
</dbReference>
<feature type="region of interest" description="Disordered" evidence="1">
    <location>
        <begin position="107"/>
        <end position="127"/>
    </location>
</feature>
<feature type="domain" description="Glutaredoxin" evidence="2">
    <location>
        <begin position="163"/>
        <end position="231"/>
    </location>
</feature>
<dbReference type="PROSITE" id="PS51354">
    <property type="entry name" value="GLUTAREDOXIN_2"/>
    <property type="match status" value="1"/>
</dbReference>
<evidence type="ECO:0000259" key="2">
    <source>
        <dbReference type="Pfam" id="PF00462"/>
    </source>
</evidence>
<protein>
    <submittedName>
        <fullName evidence="3">Glutaredoxin-like</fullName>
    </submittedName>
</protein>
<comment type="caution">
    <text evidence="3">The sequence shown here is derived from an EMBL/GenBank/DDBJ whole genome shotgun (WGS) entry which is preliminary data.</text>
</comment>
<organism evidence="3 4">
    <name type="scientific">Rhynchospora pubera</name>
    <dbReference type="NCBI Taxonomy" id="906938"/>
    <lineage>
        <taxon>Eukaryota</taxon>
        <taxon>Viridiplantae</taxon>
        <taxon>Streptophyta</taxon>
        <taxon>Embryophyta</taxon>
        <taxon>Tracheophyta</taxon>
        <taxon>Spermatophyta</taxon>
        <taxon>Magnoliopsida</taxon>
        <taxon>Liliopsida</taxon>
        <taxon>Poales</taxon>
        <taxon>Cyperaceae</taxon>
        <taxon>Cyperoideae</taxon>
        <taxon>Rhynchosporeae</taxon>
        <taxon>Rhynchospora</taxon>
    </lineage>
</organism>
<dbReference type="Gene3D" id="3.40.30.10">
    <property type="entry name" value="Glutaredoxin"/>
    <property type="match status" value="1"/>
</dbReference>
<keyword evidence="4" id="KW-1185">Reference proteome</keyword>